<accession>A0A942TTZ5</accession>
<dbReference type="AlphaFoldDB" id="A0A942TTZ5"/>
<comment type="caution">
    <text evidence="2">The sequence shown here is derived from an EMBL/GenBank/DDBJ whole genome shotgun (WGS) entry which is preliminary data.</text>
</comment>
<name>A0A942TTZ5_9BACI</name>
<feature type="transmembrane region" description="Helical" evidence="1">
    <location>
        <begin position="346"/>
        <end position="364"/>
    </location>
</feature>
<reference evidence="2 3" key="1">
    <citation type="submission" date="2021-05" db="EMBL/GenBank/DDBJ databases">
        <title>Novel Bacillus species.</title>
        <authorList>
            <person name="Liu G."/>
        </authorList>
    </citation>
    <scope>NUCLEOTIDE SEQUENCE [LARGE SCALE GENOMIC DNA]</scope>
    <source>
        <strain evidence="2 3">FJAT-49732</strain>
    </source>
</reference>
<sequence length="388" mass="42288">MKFGDKQSINKTIIGNRKEVNMNNSFKIIVLAGAFVSFILGAGTATGQEILQFFVSFGYLGMGAILIAAVLHMWFGAYAMDVGLRLKADDSKDVFIYFCGKYLGIFFYWFSQLFILVVFVVMISGAGATVSEHFGSGIVTGRAIMAILVLITALLRLETIIKILGIAGPIIIVFAIIVGAGSFDSTGFLHAGELIEELSLLKATNYWWQSGFVYSSFVLLVALPFLANLGKDEVKRKNVIIGGALGGLIMLVGVFAIYIGILSNIEKLHAKDIPTLFLADQISPMLAFVFSIILLIAIYTTAVGMLWTVATQFSKGNIMKYRIITIALTILGFFGGLLPFAKIIDLVYPIVGYIGLILMVGMLYRQFINKGKIENTANTLSINKNVSK</sequence>
<feature type="transmembrane region" description="Helical" evidence="1">
    <location>
        <begin position="134"/>
        <end position="156"/>
    </location>
</feature>
<protein>
    <submittedName>
        <fullName evidence="2">Uncharacterized protein</fullName>
    </submittedName>
</protein>
<feature type="transmembrane region" description="Helical" evidence="1">
    <location>
        <begin position="321"/>
        <end position="340"/>
    </location>
</feature>
<evidence type="ECO:0000313" key="2">
    <source>
        <dbReference type="EMBL" id="MBS4201719.1"/>
    </source>
</evidence>
<feature type="transmembrane region" description="Helical" evidence="1">
    <location>
        <begin position="57"/>
        <end position="84"/>
    </location>
</feature>
<keyword evidence="3" id="KW-1185">Reference proteome</keyword>
<gene>
    <name evidence="2" type="ORF">KHA93_19120</name>
</gene>
<dbReference type="EMBL" id="JAGYPJ010000001">
    <property type="protein sequence ID" value="MBS4201719.1"/>
    <property type="molecule type" value="Genomic_DNA"/>
</dbReference>
<proteinExistence type="predicted"/>
<feature type="transmembrane region" description="Helical" evidence="1">
    <location>
        <begin position="105"/>
        <end position="128"/>
    </location>
</feature>
<feature type="transmembrane region" description="Helical" evidence="1">
    <location>
        <begin position="163"/>
        <end position="183"/>
    </location>
</feature>
<dbReference type="PANTHER" id="PTHR37814">
    <property type="entry name" value="CONSERVED MEMBRANE PROTEIN"/>
    <property type="match status" value="1"/>
</dbReference>
<feature type="transmembrane region" description="Helical" evidence="1">
    <location>
        <begin position="285"/>
        <end position="309"/>
    </location>
</feature>
<keyword evidence="1" id="KW-1133">Transmembrane helix</keyword>
<dbReference type="RefSeq" id="WP_213112162.1">
    <property type="nucleotide sequence ID" value="NZ_JAGYPJ010000001.1"/>
</dbReference>
<evidence type="ECO:0000313" key="3">
    <source>
        <dbReference type="Proteomes" id="UP000682713"/>
    </source>
</evidence>
<dbReference type="PANTHER" id="PTHR37814:SF1">
    <property type="entry name" value="MEMBRANE PROTEIN"/>
    <property type="match status" value="1"/>
</dbReference>
<feature type="transmembrane region" description="Helical" evidence="1">
    <location>
        <begin position="206"/>
        <end position="227"/>
    </location>
</feature>
<organism evidence="2 3">
    <name type="scientific">Lederbergia citrisecunda</name>
    <dbReference type="NCBI Taxonomy" id="2833583"/>
    <lineage>
        <taxon>Bacteria</taxon>
        <taxon>Bacillati</taxon>
        <taxon>Bacillota</taxon>
        <taxon>Bacilli</taxon>
        <taxon>Bacillales</taxon>
        <taxon>Bacillaceae</taxon>
        <taxon>Lederbergia</taxon>
    </lineage>
</organism>
<feature type="transmembrane region" description="Helical" evidence="1">
    <location>
        <begin position="239"/>
        <end position="265"/>
    </location>
</feature>
<evidence type="ECO:0000256" key="1">
    <source>
        <dbReference type="SAM" id="Phobius"/>
    </source>
</evidence>
<dbReference type="InterPro" id="IPR038728">
    <property type="entry name" value="YkvI-like"/>
</dbReference>
<dbReference type="Proteomes" id="UP000682713">
    <property type="component" value="Unassembled WGS sequence"/>
</dbReference>
<keyword evidence="1" id="KW-0812">Transmembrane</keyword>
<keyword evidence="1" id="KW-0472">Membrane</keyword>